<evidence type="ECO:0000313" key="3">
    <source>
        <dbReference type="Proteomes" id="UP000568106"/>
    </source>
</evidence>
<sequence length="147" mass="15417">MMLANVLTFVLIVLTGAASSVPAVENVIHVDVEGLRSSKGQVMCALYSSAEGFPKNGDKALAHTSSPVSNGNGVCDFRGILPGRYAIAVYHDENSNGRLDTNFVGMPREGVGASNNAKGHFGPPKFDDAAFGFTGGRVELKIAVTYL</sequence>
<evidence type="ECO:0000313" key="2">
    <source>
        <dbReference type="EMBL" id="MBB5317791.1"/>
    </source>
</evidence>
<dbReference type="AlphaFoldDB" id="A0A7W8IIJ0"/>
<dbReference type="Pfam" id="PF09912">
    <property type="entry name" value="DUF2141"/>
    <property type="match status" value="1"/>
</dbReference>
<reference evidence="2" key="1">
    <citation type="submission" date="2020-08" db="EMBL/GenBank/DDBJ databases">
        <title>Genomic Encyclopedia of Type Strains, Phase IV (KMG-V): Genome sequencing to study the core and pangenomes of soil and plant-associated prokaryotes.</title>
        <authorList>
            <person name="Whitman W."/>
        </authorList>
    </citation>
    <scope>NUCLEOTIDE SEQUENCE [LARGE SCALE GENOMIC DNA]</scope>
    <source>
        <strain evidence="2">M8UP27</strain>
    </source>
</reference>
<feature type="signal peptide" evidence="1">
    <location>
        <begin position="1"/>
        <end position="23"/>
    </location>
</feature>
<dbReference type="EMBL" id="JACHDY010000003">
    <property type="protein sequence ID" value="MBB5317791.1"/>
    <property type="molecule type" value="Genomic_DNA"/>
</dbReference>
<evidence type="ECO:0000256" key="1">
    <source>
        <dbReference type="SAM" id="SignalP"/>
    </source>
</evidence>
<accession>A0A7W8IIJ0</accession>
<organism evidence="2 3">
    <name type="scientific">Tunturiibacter empetritectus</name>
    <dbReference type="NCBI Taxonomy" id="3069691"/>
    <lineage>
        <taxon>Bacteria</taxon>
        <taxon>Pseudomonadati</taxon>
        <taxon>Acidobacteriota</taxon>
        <taxon>Terriglobia</taxon>
        <taxon>Terriglobales</taxon>
        <taxon>Acidobacteriaceae</taxon>
        <taxon>Tunturiibacter</taxon>
    </lineage>
</organism>
<comment type="caution">
    <text evidence="2">The sequence shown here is derived from an EMBL/GenBank/DDBJ whole genome shotgun (WGS) entry which is preliminary data.</text>
</comment>
<feature type="chain" id="PRO_5030508684" evidence="1">
    <location>
        <begin position="24"/>
        <end position="147"/>
    </location>
</feature>
<keyword evidence="1" id="KW-0732">Signal</keyword>
<keyword evidence="3" id="KW-1185">Reference proteome</keyword>
<protein>
    <submittedName>
        <fullName evidence="2">Uncharacterized protein (DUF2141 family)</fullName>
    </submittedName>
</protein>
<name>A0A7W8IIJ0_9BACT</name>
<dbReference type="Proteomes" id="UP000568106">
    <property type="component" value="Unassembled WGS sequence"/>
</dbReference>
<dbReference type="InterPro" id="IPR018673">
    <property type="entry name" value="DUF2141"/>
</dbReference>
<proteinExistence type="predicted"/>
<gene>
    <name evidence="2" type="ORF">HDF09_002477</name>
</gene>